<evidence type="ECO:0000256" key="5">
    <source>
        <dbReference type="ARBA" id="ARBA00022989"/>
    </source>
</evidence>
<organism evidence="9 10">
    <name type="scientific">Candidatus Korobacter versatilis</name>
    <dbReference type="NCBI Taxonomy" id="658062"/>
    <lineage>
        <taxon>Bacteria</taxon>
        <taxon>Pseudomonadati</taxon>
        <taxon>Acidobacteriota</taxon>
        <taxon>Terriglobia</taxon>
        <taxon>Terriglobales</taxon>
        <taxon>Candidatus Korobacteraceae</taxon>
        <taxon>Candidatus Korobacter</taxon>
    </lineage>
</organism>
<feature type="transmembrane region" description="Helical" evidence="7">
    <location>
        <begin position="359"/>
        <end position="379"/>
    </location>
</feature>
<feature type="transmembrane region" description="Helical" evidence="7">
    <location>
        <begin position="86"/>
        <end position="106"/>
    </location>
</feature>
<feature type="transmembrane region" description="Helical" evidence="7">
    <location>
        <begin position="296"/>
        <end position="318"/>
    </location>
</feature>
<dbReference type="Proteomes" id="UP000779809">
    <property type="component" value="Unassembled WGS sequence"/>
</dbReference>
<dbReference type="InterPro" id="IPR038770">
    <property type="entry name" value="Na+/solute_symporter_sf"/>
</dbReference>
<dbReference type="SUPFAM" id="SSF51735">
    <property type="entry name" value="NAD(P)-binding Rossmann-fold domains"/>
    <property type="match status" value="1"/>
</dbReference>
<evidence type="ECO:0000256" key="3">
    <source>
        <dbReference type="ARBA" id="ARBA00022448"/>
    </source>
</evidence>
<keyword evidence="3" id="KW-0813">Transport</keyword>
<feature type="transmembrane region" description="Helical" evidence="7">
    <location>
        <begin position="220"/>
        <end position="253"/>
    </location>
</feature>
<dbReference type="InterPro" id="IPR036291">
    <property type="entry name" value="NAD(P)-bd_dom_sf"/>
</dbReference>
<comment type="similarity">
    <text evidence="2">Belongs to the monovalent cation:proton antiporter 2 (CPA2) transporter (TC 2.A.37) family.</text>
</comment>
<dbReference type="GO" id="GO:0016020">
    <property type="term" value="C:membrane"/>
    <property type="evidence" value="ECO:0007669"/>
    <property type="project" value="UniProtKB-SubCell"/>
</dbReference>
<accession>A0A932A8N8</accession>
<dbReference type="Gene3D" id="1.20.1530.20">
    <property type="match status" value="1"/>
</dbReference>
<dbReference type="InterPro" id="IPR006153">
    <property type="entry name" value="Cation/H_exchanger_TM"/>
</dbReference>
<dbReference type="PANTHER" id="PTHR42751:SF3">
    <property type="entry name" value="SODIUM_GLUTAMATE SYMPORTER"/>
    <property type="match status" value="1"/>
</dbReference>
<evidence type="ECO:0000256" key="4">
    <source>
        <dbReference type="ARBA" id="ARBA00022692"/>
    </source>
</evidence>
<evidence type="ECO:0000256" key="2">
    <source>
        <dbReference type="ARBA" id="ARBA00005551"/>
    </source>
</evidence>
<reference evidence="9" key="1">
    <citation type="submission" date="2020-07" db="EMBL/GenBank/DDBJ databases">
        <title>Huge and variable diversity of episymbiotic CPR bacteria and DPANN archaea in groundwater ecosystems.</title>
        <authorList>
            <person name="He C.Y."/>
            <person name="Keren R."/>
            <person name="Whittaker M."/>
            <person name="Farag I.F."/>
            <person name="Doudna J."/>
            <person name="Cate J.H.D."/>
            <person name="Banfield J.F."/>
        </authorList>
    </citation>
    <scope>NUCLEOTIDE SEQUENCE</scope>
    <source>
        <strain evidence="9">NC_groundwater_580_Pr5_B-0.1um_64_19</strain>
    </source>
</reference>
<evidence type="ECO:0000313" key="10">
    <source>
        <dbReference type="Proteomes" id="UP000779809"/>
    </source>
</evidence>
<dbReference type="Gene3D" id="3.40.50.720">
    <property type="entry name" value="NAD(P)-binding Rossmann-like Domain"/>
    <property type="match status" value="1"/>
</dbReference>
<dbReference type="AlphaFoldDB" id="A0A932A8N8"/>
<feature type="transmembrane region" description="Helical" evidence="7">
    <location>
        <begin position="265"/>
        <end position="284"/>
    </location>
</feature>
<dbReference type="Pfam" id="PF00999">
    <property type="entry name" value="Na_H_Exchanger"/>
    <property type="match status" value="1"/>
</dbReference>
<dbReference type="EMBL" id="JACPNR010000004">
    <property type="protein sequence ID" value="MBI2677619.1"/>
    <property type="molecule type" value="Genomic_DNA"/>
</dbReference>
<evidence type="ECO:0000259" key="8">
    <source>
        <dbReference type="PROSITE" id="PS51201"/>
    </source>
</evidence>
<keyword evidence="6 7" id="KW-0472">Membrane</keyword>
<comment type="subcellular location">
    <subcellularLocation>
        <location evidence="1">Membrane</location>
        <topology evidence="1">Multi-pass membrane protein</topology>
    </subcellularLocation>
</comment>
<keyword evidence="5 7" id="KW-1133">Transmembrane helix</keyword>
<evidence type="ECO:0000256" key="6">
    <source>
        <dbReference type="ARBA" id="ARBA00023136"/>
    </source>
</evidence>
<dbReference type="GO" id="GO:0015297">
    <property type="term" value="F:antiporter activity"/>
    <property type="evidence" value="ECO:0007669"/>
    <property type="project" value="InterPro"/>
</dbReference>
<feature type="transmembrane region" description="Helical" evidence="7">
    <location>
        <begin position="189"/>
        <end position="208"/>
    </location>
</feature>
<gene>
    <name evidence="9" type="ORF">HYX28_02440</name>
</gene>
<feature type="domain" description="RCK N-terminal" evidence="8">
    <location>
        <begin position="409"/>
        <end position="525"/>
    </location>
</feature>
<feature type="transmembrane region" description="Helical" evidence="7">
    <location>
        <begin position="54"/>
        <end position="74"/>
    </location>
</feature>
<keyword evidence="4 7" id="KW-0812">Transmembrane</keyword>
<feature type="transmembrane region" description="Helical" evidence="7">
    <location>
        <begin position="112"/>
        <end position="137"/>
    </location>
</feature>
<dbReference type="InterPro" id="IPR003148">
    <property type="entry name" value="RCK_N"/>
</dbReference>
<sequence length="566" mass="60731">MDIHFLFRDLAYVFLSAIVGGWLAWRLRQPLILGYVLAGIVLSPLTPGPTVHDVSALETFAELGVIFLMFSVGIEFSIKDLLQVKWVALVGGPIGIILAIGLGVGAGKLLGWPMATGLVIGTVVSVTSTMVLMRLLMDRGEVQTQHGRITIAITLVEDLAAVVLIVLIPTFKSPDLQSLGHLSHELGKAALVLIPAFFLAAKVIPPIMRRIAKTQDQELFFVVVIAICFGGAALTQSMGLSLALGAFVGGLLISGSDYAHQSLTQLFPLRDMFVALFFVTIGLLMDPQSVFASAALMKMVLAMVALIIVGKFLLWLAIVKLFRYPFWTALLVAVGLTQIGEFSYVFVQVARGAQVVGDDVYNATLAASLVTILINAGLVKFAPGWAAKLRTSKKAADVEVTDTTIERLAGHVLVCGYTEVGAMASKAFDQFGVTYGVIDLDPDQVRSLRQRRIPCIFGDATQAHILEHAHVATAAVILVAIAQPARAEAIIRHVRKLNPRAPILARAFRQRDYQFLLNAGASIVVQPEMEAATTLVRDALSLLKQPEQKTSAYVAALSKGPAHGGA</sequence>
<feature type="transmembrane region" description="Helical" evidence="7">
    <location>
        <begin position="149"/>
        <end position="169"/>
    </location>
</feature>
<feature type="transmembrane region" description="Helical" evidence="7">
    <location>
        <begin position="324"/>
        <end position="347"/>
    </location>
</feature>
<name>A0A932A8N8_9BACT</name>
<protein>
    <submittedName>
        <fullName evidence="9">Cation:proton antiporter</fullName>
    </submittedName>
</protein>
<feature type="transmembrane region" description="Helical" evidence="7">
    <location>
        <begin position="32"/>
        <end position="48"/>
    </location>
</feature>
<dbReference type="Pfam" id="PF02254">
    <property type="entry name" value="TrkA_N"/>
    <property type="match status" value="1"/>
</dbReference>
<evidence type="ECO:0000256" key="1">
    <source>
        <dbReference type="ARBA" id="ARBA00004141"/>
    </source>
</evidence>
<evidence type="ECO:0000256" key="7">
    <source>
        <dbReference type="SAM" id="Phobius"/>
    </source>
</evidence>
<comment type="caution">
    <text evidence="9">The sequence shown here is derived from an EMBL/GenBank/DDBJ whole genome shotgun (WGS) entry which is preliminary data.</text>
</comment>
<evidence type="ECO:0000313" key="9">
    <source>
        <dbReference type="EMBL" id="MBI2677619.1"/>
    </source>
</evidence>
<dbReference type="PANTHER" id="PTHR42751">
    <property type="entry name" value="SODIUM/HYDROGEN EXCHANGER FAMILY/TRKA DOMAIN PROTEIN"/>
    <property type="match status" value="1"/>
</dbReference>
<proteinExistence type="inferred from homology"/>
<feature type="transmembrane region" description="Helical" evidence="7">
    <location>
        <begin position="6"/>
        <end position="25"/>
    </location>
</feature>
<dbReference type="GO" id="GO:0006813">
    <property type="term" value="P:potassium ion transport"/>
    <property type="evidence" value="ECO:0007669"/>
    <property type="project" value="InterPro"/>
</dbReference>
<dbReference type="GO" id="GO:1902600">
    <property type="term" value="P:proton transmembrane transport"/>
    <property type="evidence" value="ECO:0007669"/>
    <property type="project" value="InterPro"/>
</dbReference>
<dbReference type="PROSITE" id="PS51201">
    <property type="entry name" value="RCK_N"/>
    <property type="match status" value="1"/>
</dbReference>